<dbReference type="PROSITE" id="PS00028">
    <property type="entry name" value="ZINC_FINGER_C2H2_1"/>
    <property type="match status" value="2"/>
</dbReference>
<dbReference type="SMART" id="SM00355">
    <property type="entry name" value="ZnF_C2H2"/>
    <property type="match status" value="3"/>
</dbReference>
<evidence type="ECO:0000256" key="2">
    <source>
        <dbReference type="ARBA" id="ARBA00022741"/>
    </source>
</evidence>
<dbReference type="Pfam" id="PF00271">
    <property type="entry name" value="Helicase_C"/>
    <property type="match status" value="1"/>
</dbReference>
<reference evidence="10" key="1">
    <citation type="submission" date="2024-02" db="EMBL/GenBank/DDBJ databases">
        <authorList>
            <consortium name="ELIXIR-Norway"/>
            <consortium name="Elixir Norway"/>
        </authorList>
    </citation>
    <scope>NUCLEOTIDE SEQUENCE</scope>
</reference>
<dbReference type="Pfam" id="PF00270">
    <property type="entry name" value="DEAD"/>
    <property type="match status" value="1"/>
</dbReference>
<protein>
    <recommendedName>
        <fullName evidence="5">DNA 3'-5' helicase</fullName>
        <ecNumber evidence="5">5.6.2.4</ecNumber>
    </recommendedName>
</protein>
<dbReference type="InterPro" id="IPR014001">
    <property type="entry name" value="Helicase_ATP-bd"/>
</dbReference>
<feature type="domain" description="Helicase ATP-binding" evidence="8">
    <location>
        <begin position="1029"/>
        <end position="1186"/>
    </location>
</feature>
<feature type="domain" description="Helicase C-terminal" evidence="9">
    <location>
        <begin position="1198"/>
        <end position="1356"/>
    </location>
</feature>
<accession>A0ABP0TGE1</accession>
<dbReference type="Pfam" id="PF12013">
    <property type="entry name" value="OrsD"/>
    <property type="match status" value="1"/>
</dbReference>
<evidence type="ECO:0000256" key="1">
    <source>
        <dbReference type="ARBA" id="ARBA00005446"/>
    </source>
</evidence>
<keyword evidence="6" id="KW-0862">Zinc</keyword>
<evidence type="ECO:0000256" key="5">
    <source>
        <dbReference type="ARBA" id="ARBA00034808"/>
    </source>
</evidence>
<feature type="domain" description="C2H2-type" evidence="7">
    <location>
        <begin position="7"/>
        <end position="30"/>
    </location>
</feature>
<dbReference type="InterPro" id="IPR001650">
    <property type="entry name" value="Helicase_C-like"/>
</dbReference>
<proteinExistence type="inferred from homology"/>
<evidence type="ECO:0000259" key="8">
    <source>
        <dbReference type="PROSITE" id="PS51192"/>
    </source>
</evidence>
<sequence length="1590" mass="177902">MVFMANFECPECNIFFPASHQRDGHRRLVHRSTCKVRTVTGRITVHRSIEGKFPCPVDRCTRAFERSDKLQCHFKVQHVERNNSALSELHDDNVQKAMSMGMLIQPPVEQTPELLRDAGLVVLNIVDGIRLLLCKVCGVCLEPKPCQVHNHLLGHDNHRAPKRRRNAGGHRVTAIPPLTDFAPLFDDIEFTQLQDPRLERYTTSPLQELLPVVLGIRVINGYRCKADGCAYYSASKRTIANHRLANHFFLPANASCQPCQVQRLFRKVGHTAYFGVDHQNMELADDPTGLRLKEQVRASLEAHECSVFNVAPNPSIRELSPWLRVSRWHELAVNHIIPAGTPLDHIKQASVLPTSMNGEFNLDRLPSMVRAYLENAQTMIGRVPYHLRRLVVSVEDSPVATVGLNQLWVPSTVSKYCALMTKLLIAMVRSRDSSPTDDKPFVNVLGELHSDLADALDSLISYIRGRQDADMANEDLIHIHTVLLHICRPPMCPVVPHGLQTGCPIMRFLIVNSLKSNPSSTRVAFEHVRHVTGPIAILEYWWRCTVLMQLVRPMWQPDHPTIPWCEADEWLACIRDNAKDTPFNRLRETMRLACTVLGDGPDVPRLVRIGPLACTIDGQAVTIDTLRNLVGKLFGEANKVMSNQLLLGLQTTWIGRVIAEGNIVDKVNEDKVGYSFLSDARNEFHGRGQDLAIQLFTDRLTRSLFITGTNDDRSLIWNENALAMWARAADRMHALLFLLLHLTAGGPPRGEEYKSYLIRNTEHSDRTFYWSFGTIMTFQRYHKSANAGPPVKLIPRFLPPKLNLLFVEYMLLVRPVQSFIAGLRGNIDAAQQYMNVWAIQGDAAMEGAHVSRLVAAGFLEHANLDIGIADYRHLAAYFGGAIKQSYCTEFPIDETSGHSSATVARHYASCSNDHRFMDSQQMYTYKLAAEAWHRLLQLDGNPLDPPPSGASTVEIPTIIGKPNTHCPLPSDCASLLASLVSSVAVAQTPAQPTIPPPPRDQTHEVRAFRALRRFGHEQWTCKEQGLAVTLVLENRLDLLVVMPTGHGKSAAFMIPPMVTGRTVIVVVPLSILVRGHEADASRAGLRHATYGTDTITFHDPPSILFVSVERATTPRFVEFAHTLNHLQKLHCVVVDEAHLLLSDFRPVMKRLLPLWAVGCQLVALTASLSPSQETDLKIVMSTSLTVIRMSTVRPLIGYVVDEVADVDDEIIRQVVGWDCDVASEMDRAIVYCLTRESVERVASIANNVALVRTARLHAHLDEDSKKAQLQSWLSGEARVMVATGVIGCGYNYPSVRLVIHRGSFRSFAALHQESGRLARDGKPGISRVISSAKSRAEALHIDSSFVEPNAWITDTESCRRHNLHLAVDGQSQRCNLIPAAQLCDNCVRQSRAVSLEPPPPLPMLRVRATVLTSFMNEDCTSLKNFRRFAAPDEPNCLMCSVYGDAGNLCHPSQNCPLLLDGCRCFKCLGPHPRSDCPNSIPRSPDSCPKCHLLHNGQALGNVQLHEGRYGADCPGQIRGERYRILLWAIWRRNPSDMRKAMPELKDITRDEELARWMGQKALGRSITNFTRLVDACIRMLEQDIRRKIQF</sequence>
<keyword evidence="3" id="KW-0067">ATP-binding</keyword>
<evidence type="ECO:0000259" key="9">
    <source>
        <dbReference type="PROSITE" id="PS51194"/>
    </source>
</evidence>
<feature type="domain" description="C2H2-type" evidence="7">
    <location>
        <begin position="53"/>
        <end position="83"/>
    </location>
</feature>
<dbReference type="Gene3D" id="3.40.50.300">
    <property type="entry name" value="P-loop containing nucleotide triphosphate hydrolases"/>
    <property type="match status" value="2"/>
</dbReference>
<dbReference type="SUPFAM" id="SSF52540">
    <property type="entry name" value="P-loop containing nucleoside triphosphate hydrolases"/>
    <property type="match status" value="1"/>
</dbReference>
<keyword evidence="6" id="KW-0863">Zinc-finger</keyword>
<gene>
    <name evidence="10" type="ORF">CSSPTR1EN2_LOCUS3043</name>
</gene>
<dbReference type="PROSITE" id="PS51192">
    <property type="entry name" value="HELICASE_ATP_BIND_1"/>
    <property type="match status" value="1"/>
</dbReference>
<keyword evidence="11" id="KW-1185">Reference proteome</keyword>
<dbReference type="EC" id="5.6.2.4" evidence="5"/>
<dbReference type="InterPro" id="IPR011545">
    <property type="entry name" value="DEAD/DEAH_box_helicase_dom"/>
</dbReference>
<dbReference type="Proteomes" id="UP001497512">
    <property type="component" value="Chromosome 10"/>
</dbReference>
<dbReference type="InterPro" id="IPR027417">
    <property type="entry name" value="P-loop_NTPase"/>
</dbReference>
<dbReference type="InterPro" id="IPR013087">
    <property type="entry name" value="Znf_C2H2_type"/>
</dbReference>
<dbReference type="InterPro" id="IPR022698">
    <property type="entry name" value="OrsD"/>
</dbReference>
<name>A0ABP0TGE1_9BRYO</name>
<evidence type="ECO:0000256" key="4">
    <source>
        <dbReference type="ARBA" id="ARBA00034617"/>
    </source>
</evidence>
<dbReference type="PROSITE" id="PS51194">
    <property type="entry name" value="HELICASE_CTER"/>
    <property type="match status" value="1"/>
</dbReference>
<keyword evidence="2" id="KW-0547">Nucleotide-binding</keyword>
<keyword evidence="6" id="KW-0479">Metal-binding</keyword>
<dbReference type="SMART" id="SM00490">
    <property type="entry name" value="HELICc"/>
    <property type="match status" value="1"/>
</dbReference>
<dbReference type="PANTHER" id="PTHR13710">
    <property type="entry name" value="DNA HELICASE RECQ FAMILY MEMBER"/>
    <property type="match status" value="1"/>
</dbReference>
<evidence type="ECO:0000256" key="6">
    <source>
        <dbReference type="PROSITE-ProRule" id="PRU00042"/>
    </source>
</evidence>
<comment type="catalytic activity">
    <reaction evidence="4">
        <text>Couples ATP hydrolysis with the unwinding of duplex DNA by translocating in the 3'-5' direction.</text>
        <dbReference type="EC" id="5.6.2.4"/>
    </reaction>
</comment>
<dbReference type="PANTHER" id="PTHR13710:SF145">
    <property type="entry name" value="ATP-DEPENDENT DNA HELICASE"/>
    <property type="match status" value="1"/>
</dbReference>
<dbReference type="EMBL" id="OZ019902">
    <property type="protein sequence ID" value="CAK9195475.1"/>
    <property type="molecule type" value="Genomic_DNA"/>
</dbReference>
<comment type="similarity">
    <text evidence="1">Belongs to the helicase family. RecQ subfamily.</text>
</comment>
<evidence type="ECO:0000313" key="11">
    <source>
        <dbReference type="Proteomes" id="UP001497512"/>
    </source>
</evidence>
<dbReference type="PROSITE" id="PS50157">
    <property type="entry name" value="ZINC_FINGER_C2H2_2"/>
    <property type="match status" value="2"/>
</dbReference>
<evidence type="ECO:0000259" key="7">
    <source>
        <dbReference type="PROSITE" id="PS50157"/>
    </source>
</evidence>
<dbReference type="SMART" id="SM00487">
    <property type="entry name" value="DEXDc"/>
    <property type="match status" value="1"/>
</dbReference>
<evidence type="ECO:0000313" key="10">
    <source>
        <dbReference type="EMBL" id="CAK9195475.1"/>
    </source>
</evidence>
<organism evidence="10 11">
    <name type="scientific">Sphagnum troendelagicum</name>
    <dbReference type="NCBI Taxonomy" id="128251"/>
    <lineage>
        <taxon>Eukaryota</taxon>
        <taxon>Viridiplantae</taxon>
        <taxon>Streptophyta</taxon>
        <taxon>Embryophyta</taxon>
        <taxon>Bryophyta</taxon>
        <taxon>Sphagnophytina</taxon>
        <taxon>Sphagnopsida</taxon>
        <taxon>Sphagnales</taxon>
        <taxon>Sphagnaceae</taxon>
        <taxon>Sphagnum</taxon>
    </lineage>
</organism>
<evidence type="ECO:0000256" key="3">
    <source>
        <dbReference type="ARBA" id="ARBA00022840"/>
    </source>
</evidence>